<dbReference type="OrthoDB" id="710757at2"/>
<evidence type="ECO:0000313" key="4">
    <source>
        <dbReference type="Proteomes" id="UP000184384"/>
    </source>
</evidence>
<protein>
    <submittedName>
        <fullName evidence="2 3">Helix-turn-helix</fullName>
    </submittedName>
</protein>
<evidence type="ECO:0000259" key="1">
    <source>
        <dbReference type="PROSITE" id="PS50943"/>
    </source>
</evidence>
<keyword evidence="5" id="KW-1185">Reference proteome</keyword>
<reference evidence="4" key="1">
    <citation type="submission" date="2016-11" db="EMBL/GenBank/DDBJ databases">
        <authorList>
            <person name="Varghese N."/>
            <person name="Submissions S."/>
        </authorList>
    </citation>
    <scope>NUCLEOTIDE SEQUENCE [LARGE SCALE GENOMIC DNA]</scope>
    <source>
        <strain evidence="4">DSM 19729</strain>
    </source>
</reference>
<evidence type="ECO:0000313" key="5">
    <source>
        <dbReference type="Proteomes" id="UP000237771"/>
    </source>
</evidence>
<proteinExistence type="predicted"/>
<dbReference type="Proteomes" id="UP000237771">
    <property type="component" value="Unassembled WGS sequence"/>
</dbReference>
<dbReference type="AlphaFoldDB" id="A0A1M5U2X3"/>
<evidence type="ECO:0000313" key="3">
    <source>
        <dbReference type="EMBL" id="SHH57372.1"/>
    </source>
</evidence>
<name>A0A1M5U2X3_9FLAO</name>
<dbReference type="SUPFAM" id="SSF47413">
    <property type="entry name" value="lambda repressor-like DNA-binding domains"/>
    <property type="match status" value="1"/>
</dbReference>
<reference evidence="3" key="2">
    <citation type="submission" date="2016-11" db="EMBL/GenBank/DDBJ databases">
        <authorList>
            <person name="Jaros S."/>
            <person name="Januszkiewicz K."/>
            <person name="Wedrychowicz H."/>
        </authorList>
    </citation>
    <scope>NUCLEOTIDE SEQUENCE [LARGE SCALE GENOMIC DNA]</scope>
    <source>
        <strain evidence="3">DSM 19729</strain>
    </source>
</reference>
<dbReference type="Pfam" id="PF01381">
    <property type="entry name" value="HTH_3"/>
    <property type="match status" value="1"/>
</dbReference>
<dbReference type="EMBL" id="PVUB01000015">
    <property type="protein sequence ID" value="PRZ19600.1"/>
    <property type="molecule type" value="Genomic_DNA"/>
</dbReference>
<dbReference type="EMBL" id="FQWO01000017">
    <property type="protein sequence ID" value="SHH57372.1"/>
    <property type="molecule type" value="Genomic_DNA"/>
</dbReference>
<dbReference type="InterPro" id="IPR010982">
    <property type="entry name" value="Lambda_DNA-bd_dom_sf"/>
</dbReference>
<organism evidence="3 4">
    <name type="scientific">Flavobacterium granuli</name>
    <dbReference type="NCBI Taxonomy" id="280093"/>
    <lineage>
        <taxon>Bacteria</taxon>
        <taxon>Pseudomonadati</taxon>
        <taxon>Bacteroidota</taxon>
        <taxon>Flavobacteriia</taxon>
        <taxon>Flavobacteriales</taxon>
        <taxon>Flavobacteriaceae</taxon>
        <taxon>Flavobacterium</taxon>
    </lineage>
</organism>
<dbReference type="Proteomes" id="UP000184384">
    <property type="component" value="Unassembled WGS sequence"/>
</dbReference>
<dbReference type="InterPro" id="IPR001387">
    <property type="entry name" value="Cro/C1-type_HTH"/>
</dbReference>
<gene>
    <name evidence="2" type="ORF">BC624_11519</name>
    <name evidence="3" type="ORF">SAMN05443373_11719</name>
</gene>
<dbReference type="PROSITE" id="PS50943">
    <property type="entry name" value="HTH_CROC1"/>
    <property type="match status" value="1"/>
</dbReference>
<sequence>MNHNIDKYISDKISELKWQDKQLSEISGLSKGQVSKLKNGSVSKLSAQTFYLIVKAFNDSINNATRIVFLNQKFDLNKWIPKERNEFGIVMSKYENITNSLEEISAKTGINEIRLSELYYRKGALDAYELIFIEKAIGKKPGELFEELYGNKCESHL</sequence>
<reference evidence="2 5" key="3">
    <citation type="submission" date="2018-03" db="EMBL/GenBank/DDBJ databases">
        <title>Genomic Encyclopedia of Archaeal and Bacterial Type Strains, Phase II (KMG-II): from individual species to whole genera.</title>
        <authorList>
            <person name="Goeker M."/>
        </authorList>
    </citation>
    <scope>NUCLEOTIDE SEQUENCE [LARGE SCALE GENOMIC DNA]</scope>
    <source>
        <strain evidence="2 5">DSM 17797</strain>
    </source>
</reference>
<evidence type="ECO:0000313" key="2">
    <source>
        <dbReference type="EMBL" id="PRZ19600.1"/>
    </source>
</evidence>
<dbReference type="Gene3D" id="1.10.260.40">
    <property type="entry name" value="lambda repressor-like DNA-binding domains"/>
    <property type="match status" value="1"/>
</dbReference>
<dbReference type="GO" id="GO:0003677">
    <property type="term" value="F:DNA binding"/>
    <property type="evidence" value="ECO:0007669"/>
    <property type="project" value="InterPro"/>
</dbReference>
<feature type="domain" description="HTH cro/C1-type" evidence="1">
    <location>
        <begin position="21"/>
        <end position="64"/>
    </location>
</feature>
<accession>A0A1M5U2X3</accession>
<dbReference type="RefSeq" id="WP_072946087.1">
    <property type="nucleotide sequence ID" value="NZ_FQWO01000017.1"/>
</dbReference>